<feature type="region of interest" description="Disordered" evidence="1">
    <location>
        <begin position="81"/>
        <end position="110"/>
    </location>
</feature>
<proteinExistence type="predicted"/>
<evidence type="ECO:0000313" key="3">
    <source>
        <dbReference type="Proteomes" id="UP000747542"/>
    </source>
</evidence>
<comment type="caution">
    <text evidence="2">The sequence shown here is derived from an EMBL/GenBank/DDBJ whole genome shotgun (WGS) entry which is preliminary data.</text>
</comment>
<keyword evidence="3" id="KW-1185">Reference proteome</keyword>
<evidence type="ECO:0000313" key="2">
    <source>
        <dbReference type="EMBL" id="KAG7160938.1"/>
    </source>
</evidence>
<dbReference type="GO" id="GO:0005634">
    <property type="term" value="C:nucleus"/>
    <property type="evidence" value="ECO:0007669"/>
    <property type="project" value="TreeGrafter"/>
</dbReference>
<gene>
    <name evidence="2" type="primary">Ccdc137-L</name>
    <name evidence="2" type="ORF">Hamer_G007722</name>
</gene>
<feature type="region of interest" description="Disordered" evidence="1">
    <location>
        <begin position="236"/>
        <end position="271"/>
    </location>
</feature>
<feature type="region of interest" description="Disordered" evidence="1">
    <location>
        <begin position="140"/>
        <end position="197"/>
    </location>
</feature>
<organism evidence="2 3">
    <name type="scientific">Homarus americanus</name>
    <name type="common">American lobster</name>
    <dbReference type="NCBI Taxonomy" id="6706"/>
    <lineage>
        <taxon>Eukaryota</taxon>
        <taxon>Metazoa</taxon>
        <taxon>Ecdysozoa</taxon>
        <taxon>Arthropoda</taxon>
        <taxon>Crustacea</taxon>
        <taxon>Multicrustacea</taxon>
        <taxon>Malacostraca</taxon>
        <taxon>Eumalacostraca</taxon>
        <taxon>Eucarida</taxon>
        <taxon>Decapoda</taxon>
        <taxon>Pleocyemata</taxon>
        <taxon>Astacidea</taxon>
        <taxon>Nephropoidea</taxon>
        <taxon>Nephropidae</taxon>
        <taxon>Homarus</taxon>
    </lineage>
</organism>
<protein>
    <submittedName>
        <fullName evidence="2">Coiled-coil domain-containing protein 137-like</fullName>
    </submittedName>
</protein>
<feature type="compositionally biased region" description="Basic and acidic residues" evidence="1">
    <location>
        <begin position="13"/>
        <end position="32"/>
    </location>
</feature>
<feature type="region of interest" description="Disordered" evidence="1">
    <location>
        <begin position="1"/>
        <end position="41"/>
    </location>
</feature>
<dbReference type="AlphaFoldDB" id="A0A8J5JRT8"/>
<evidence type="ECO:0000256" key="1">
    <source>
        <dbReference type="SAM" id="MobiDB-lite"/>
    </source>
</evidence>
<accession>A0A8J5JRT8</accession>
<feature type="compositionally biased region" description="Basic residues" evidence="1">
    <location>
        <begin position="171"/>
        <end position="188"/>
    </location>
</feature>
<dbReference type="PANTHER" id="PTHR21838:SF2">
    <property type="entry name" value="COILED-COIL DOMAIN-CONTAINING PROTEIN 137"/>
    <property type="match status" value="1"/>
</dbReference>
<name>A0A8J5JRT8_HOMAM</name>
<dbReference type="EMBL" id="JAHLQT010030594">
    <property type="protein sequence ID" value="KAG7160938.1"/>
    <property type="molecule type" value="Genomic_DNA"/>
</dbReference>
<dbReference type="Proteomes" id="UP000747542">
    <property type="component" value="Unassembled WGS sequence"/>
</dbReference>
<feature type="compositionally biased region" description="Basic residues" evidence="1">
    <location>
        <begin position="1"/>
        <end position="12"/>
    </location>
</feature>
<feature type="compositionally biased region" description="Basic and acidic residues" evidence="1">
    <location>
        <begin position="149"/>
        <end position="170"/>
    </location>
</feature>
<dbReference type="InterPro" id="IPR026680">
    <property type="entry name" value="CCDC137"/>
</dbReference>
<reference evidence="2" key="1">
    <citation type="journal article" date="2021" name="Sci. Adv.">
        <title>The American lobster genome reveals insights on longevity, neural, and immune adaptations.</title>
        <authorList>
            <person name="Polinski J.M."/>
            <person name="Zimin A.V."/>
            <person name="Clark K.F."/>
            <person name="Kohn A.B."/>
            <person name="Sadowski N."/>
            <person name="Timp W."/>
            <person name="Ptitsyn A."/>
            <person name="Khanna P."/>
            <person name="Romanova D.Y."/>
            <person name="Williams P."/>
            <person name="Greenwood S.J."/>
            <person name="Moroz L.L."/>
            <person name="Walt D.R."/>
            <person name="Bodnar A.G."/>
        </authorList>
    </citation>
    <scope>NUCLEOTIDE SEQUENCE</scope>
    <source>
        <strain evidence="2">GMGI-L3</strain>
    </source>
</reference>
<sequence length="292" mass="34318">MGRKIPGKKHRGVKDPYKQQEQRFNKIKDKVNRKPSSTDVQEIPRKLHKISKFEDNDKSGPLFVKKMKKKKKKDLIDATKFMDREKHQPGMTRPLKMVPMLKQHPHESEKKFVKRVDRATKVILKEAAFEDKFQVDVMRDEQGSVTSVKRRENSDPLLSEKKQLEANERAQRKKQARKERDIRRKHKNKKEEDDDEFSYYQDKVEFGEVVYEPPSLDTEKLTRKVNGGVTKPKTFLFMDKLKRPEDSDTPASSTQVKSQKKGNISAARKRILEEERVRVPLNHIHCSMTSQP</sequence>
<dbReference type="PANTHER" id="PTHR21838">
    <property type="entry name" value="COILED-COIL DOMAIN-CONTAINING PROTEIN 137"/>
    <property type="match status" value="1"/>
</dbReference>